<dbReference type="eggNOG" id="COG2271">
    <property type="taxonomic scope" value="Bacteria"/>
</dbReference>
<feature type="transmembrane region" description="Helical" evidence="5">
    <location>
        <begin position="361"/>
        <end position="382"/>
    </location>
</feature>
<dbReference type="GO" id="GO:0005886">
    <property type="term" value="C:plasma membrane"/>
    <property type="evidence" value="ECO:0007669"/>
    <property type="project" value="UniProtKB-SubCell"/>
</dbReference>
<dbReference type="OrthoDB" id="9787026at2"/>
<dbReference type="STRING" id="1184609.KILIM_043_00050"/>
<evidence type="ECO:0000259" key="6">
    <source>
        <dbReference type="PROSITE" id="PS50850"/>
    </source>
</evidence>
<protein>
    <submittedName>
        <fullName evidence="7">Putative major facilitator superfamily transporter</fullName>
    </submittedName>
</protein>
<feature type="domain" description="Major facilitator superfamily (MFS) profile" evidence="6">
    <location>
        <begin position="29"/>
        <end position="449"/>
    </location>
</feature>
<feature type="transmembrane region" description="Helical" evidence="5">
    <location>
        <begin position="68"/>
        <end position="87"/>
    </location>
</feature>
<feature type="transmembrane region" description="Helical" evidence="5">
    <location>
        <begin position="336"/>
        <end position="355"/>
    </location>
</feature>
<evidence type="ECO:0000313" key="8">
    <source>
        <dbReference type="Proteomes" id="UP000008366"/>
    </source>
</evidence>
<dbReference type="AlphaFoldDB" id="K6WBI5"/>
<dbReference type="InterPro" id="IPR020846">
    <property type="entry name" value="MFS_dom"/>
</dbReference>
<feature type="transmembrane region" description="Helical" evidence="5">
    <location>
        <begin position="181"/>
        <end position="200"/>
    </location>
</feature>
<evidence type="ECO:0000256" key="2">
    <source>
        <dbReference type="ARBA" id="ARBA00022692"/>
    </source>
</evidence>
<dbReference type="EMBL" id="BAHD01000043">
    <property type="protein sequence ID" value="GAB96600.1"/>
    <property type="molecule type" value="Genomic_DNA"/>
</dbReference>
<evidence type="ECO:0000256" key="5">
    <source>
        <dbReference type="SAM" id="Phobius"/>
    </source>
</evidence>
<keyword evidence="8" id="KW-1185">Reference proteome</keyword>
<feature type="transmembrane region" description="Helical" evidence="5">
    <location>
        <begin position="94"/>
        <end position="113"/>
    </location>
</feature>
<feature type="transmembrane region" description="Helical" evidence="5">
    <location>
        <begin position="259"/>
        <end position="287"/>
    </location>
</feature>
<dbReference type="PROSITE" id="PS50850">
    <property type="entry name" value="MFS"/>
    <property type="match status" value="1"/>
</dbReference>
<feature type="transmembrane region" description="Helical" evidence="5">
    <location>
        <begin position="427"/>
        <end position="446"/>
    </location>
</feature>
<reference evidence="7 8" key="1">
    <citation type="submission" date="2012-08" db="EMBL/GenBank/DDBJ databases">
        <title>Whole genome shotgun sequence of Kineosphaera limosa NBRC 100340.</title>
        <authorList>
            <person name="Yoshida I."/>
            <person name="Isaki S."/>
            <person name="Hosoyama A."/>
            <person name="Tsuchikane K."/>
            <person name="Katsumata H."/>
            <person name="Ando Y."/>
            <person name="Ohji S."/>
            <person name="Hamada M."/>
            <person name="Tamura T."/>
            <person name="Yamazoe A."/>
            <person name="Yamazaki S."/>
            <person name="Fujita N."/>
        </authorList>
    </citation>
    <scope>NUCLEOTIDE SEQUENCE [LARGE SCALE GENOMIC DNA]</scope>
    <source>
        <strain evidence="7 8">NBRC 100340</strain>
    </source>
</reference>
<evidence type="ECO:0000256" key="1">
    <source>
        <dbReference type="ARBA" id="ARBA00004651"/>
    </source>
</evidence>
<dbReference type="Proteomes" id="UP000008366">
    <property type="component" value="Unassembled WGS sequence"/>
</dbReference>
<keyword evidence="4 5" id="KW-0472">Membrane</keyword>
<feature type="transmembrane region" description="Helical" evidence="5">
    <location>
        <begin position="153"/>
        <end position="175"/>
    </location>
</feature>
<name>K6WBI5_9MICO</name>
<dbReference type="GO" id="GO:0046943">
    <property type="term" value="F:carboxylic acid transmembrane transporter activity"/>
    <property type="evidence" value="ECO:0007669"/>
    <property type="project" value="TreeGrafter"/>
</dbReference>
<dbReference type="InterPro" id="IPR036259">
    <property type="entry name" value="MFS_trans_sf"/>
</dbReference>
<dbReference type="PANTHER" id="PTHR23508">
    <property type="entry name" value="CARBOXYLIC ACID TRANSPORTER PROTEIN HOMOLOG"/>
    <property type="match status" value="1"/>
</dbReference>
<gene>
    <name evidence="7" type="ORF">KILIM_043_00050</name>
</gene>
<sequence>MTTTATPDHGAGISARLERLPLSRWHRFFIGVLAIALLFEYMDLYTFAFTAPALMEREGYTLEDVARITAFTAFGTLIGAAMAGRLADRFGRRPVLLVCVATYSIGSMINGLVTAPEMFMGLRFLTAVGFQGMNVVAIVLVTELMPAAFRGRALAWAIGIGGIGPVIIAWVGYGVVPHIEWGWRVLYLIGGLGVVLLFALRNLVPESPRWLASVGRVDEAEAIVRKLEGRVLAEGLDIKSAAAVPAPKMSVGSTKRRQGLFAMLGAGWGGRLAFVSVVWSLGVVTYFGFNYWVSTMLKLRGFDLHEITLYTAIIVTVSALGPLVATMIIDRFERKHILVALGTIIAATAMILTTVSSTAMLIGLACLLGFFLQMAVAPTNTFAGEVLPNAYRSTGLGSANSVARLANIAAAPLIATLLLAFGVNGVFFLIVVLQVAFVIVIAVFGLRTKGTALEHISRESVAVDAGPVETAEAVAVGAVSNEGPAGQEHRS</sequence>
<dbReference type="RefSeq" id="WP_006593132.1">
    <property type="nucleotide sequence ID" value="NZ_BAHD01000043.1"/>
</dbReference>
<feature type="transmembrane region" description="Helical" evidence="5">
    <location>
        <begin position="28"/>
        <end position="48"/>
    </location>
</feature>
<proteinExistence type="predicted"/>
<organism evidence="7 8">
    <name type="scientific">Kineosphaera limosa NBRC 100340</name>
    <dbReference type="NCBI Taxonomy" id="1184609"/>
    <lineage>
        <taxon>Bacteria</taxon>
        <taxon>Bacillati</taxon>
        <taxon>Actinomycetota</taxon>
        <taxon>Actinomycetes</taxon>
        <taxon>Micrococcales</taxon>
        <taxon>Dermatophilaceae</taxon>
        <taxon>Kineosphaera</taxon>
    </lineage>
</organism>
<evidence type="ECO:0000313" key="7">
    <source>
        <dbReference type="EMBL" id="GAB96600.1"/>
    </source>
</evidence>
<dbReference type="Pfam" id="PF00083">
    <property type="entry name" value="Sugar_tr"/>
    <property type="match status" value="1"/>
</dbReference>
<feature type="transmembrane region" description="Helical" evidence="5">
    <location>
        <begin position="119"/>
        <end position="141"/>
    </location>
</feature>
<feature type="transmembrane region" description="Helical" evidence="5">
    <location>
        <begin position="307"/>
        <end position="329"/>
    </location>
</feature>
<dbReference type="InterPro" id="IPR005828">
    <property type="entry name" value="MFS_sugar_transport-like"/>
</dbReference>
<evidence type="ECO:0000256" key="3">
    <source>
        <dbReference type="ARBA" id="ARBA00022989"/>
    </source>
</evidence>
<dbReference type="PANTHER" id="PTHR23508:SF10">
    <property type="entry name" value="CARBOXYLIC ACID TRANSPORTER PROTEIN HOMOLOG"/>
    <property type="match status" value="1"/>
</dbReference>
<comment type="subcellular location">
    <subcellularLocation>
        <location evidence="1">Cell membrane</location>
        <topology evidence="1">Multi-pass membrane protein</topology>
    </subcellularLocation>
</comment>
<comment type="caution">
    <text evidence="7">The sequence shown here is derived from an EMBL/GenBank/DDBJ whole genome shotgun (WGS) entry which is preliminary data.</text>
</comment>
<dbReference type="Gene3D" id="1.20.1250.20">
    <property type="entry name" value="MFS general substrate transporter like domains"/>
    <property type="match status" value="1"/>
</dbReference>
<dbReference type="SUPFAM" id="SSF103473">
    <property type="entry name" value="MFS general substrate transporter"/>
    <property type="match status" value="1"/>
</dbReference>
<keyword evidence="3 5" id="KW-1133">Transmembrane helix</keyword>
<dbReference type="CDD" id="cd17316">
    <property type="entry name" value="MFS_SV2_like"/>
    <property type="match status" value="1"/>
</dbReference>
<accession>K6WBI5</accession>
<keyword evidence="2 5" id="KW-0812">Transmembrane</keyword>
<evidence type="ECO:0000256" key="4">
    <source>
        <dbReference type="ARBA" id="ARBA00023136"/>
    </source>
</evidence>
<feature type="transmembrane region" description="Helical" evidence="5">
    <location>
        <begin position="402"/>
        <end position="421"/>
    </location>
</feature>